<feature type="signal peptide" evidence="1">
    <location>
        <begin position="1"/>
        <end position="21"/>
    </location>
</feature>
<dbReference type="AlphaFoldDB" id="A0A0E9UHT5"/>
<keyword evidence="1" id="KW-0732">Signal</keyword>
<proteinExistence type="predicted"/>
<reference evidence="2" key="1">
    <citation type="submission" date="2014-11" db="EMBL/GenBank/DDBJ databases">
        <authorList>
            <person name="Amaro Gonzalez C."/>
        </authorList>
    </citation>
    <scope>NUCLEOTIDE SEQUENCE</scope>
</reference>
<evidence type="ECO:0008006" key="3">
    <source>
        <dbReference type="Google" id="ProtNLM"/>
    </source>
</evidence>
<evidence type="ECO:0000313" key="2">
    <source>
        <dbReference type="EMBL" id="JAH65419.1"/>
    </source>
</evidence>
<evidence type="ECO:0000256" key="1">
    <source>
        <dbReference type="SAM" id="SignalP"/>
    </source>
</evidence>
<dbReference type="EMBL" id="GBXM01043158">
    <property type="protein sequence ID" value="JAH65419.1"/>
    <property type="molecule type" value="Transcribed_RNA"/>
</dbReference>
<sequence length="79" mass="8708">MILFYMSRIFSFLFLPGSLYSHCQCPDVGRQISPKLHSTGQCGWGLALHAETVTAKDPCDVAVNTSNAPTKADIFFLNK</sequence>
<protein>
    <recommendedName>
        <fullName evidence="3">Secreted protein</fullName>
    </recommendedName>
</protein>
<organism evidence="2">
    <name type="scientific">Anguilla anguilla</name>
    <name type="common">European freshwater eel</name>
    <name type="synonym">Muraena anguilla</name>
    <dbReference type="NCBI Taxonomy" id="7936"/>
    <lineage>
        <taxon>Eukaryota</taxon>
        <taxon>Metazoa</taxon>
        <taxon>Chordata</taxon>
        <taxon>Craniata</taxon>
        <taxon>Vertebrata</taxon>
        <taxon>Euteleostomi</taxon>
        <taxon>Actinopterygii</taxon>
        <taxon>Neopterygii</taxon>
        <taxon>Teleostei</taxon>
        <taxon>Anguilliformes</taxon>
        <taxon>Anguillidae</taxon>
        <taxon>Anguilla</taxon>
    </lineage>
</organism>
<feature type="chain" id="PRO_5002433553" description="Secreted protein" evidence="1">
    <location>
        <begin position="22"/>
        <end position="79"/>
    </location>
</feature>
<reference evidence="2" key="2">
    <citation type="journal article" date="2015" name="Fish Shellfish Immunol.">
        <title>Early steps in the European eel (Anguilla anguilla)-Vibrio vulnificus interaction in the gills: Role of the RtxA13 toxin.</title>
        <authorList>
            <person name="Callol A."/>
            <person name="Pajuelo D."/>
            <person name="Ebbesson L."/>
            <person name="Teles M."/>
            <person name="MacKenzie S."/>
            <person name="Amaro C."/>
        </authorList>
    </citation>
    <scope>NUCLEOTIDE SEQUENCE</scope>
</reference>
<accession>A0A0E9UHT5</accession>
<name>A0A0E9UHT5_ANGAN</name>